<accession>A0A344PLH7</accession>
<name>A0A344PLH7_9RHOB</name>
<feature type="chain" id="PRO_5016815763" description="Secreted protein" evidence="1">
    <location>
        <begin position="40"/>
        <end position="78"/>
    </location>
</feature>
<evidence type="ECO:0000313" key="3">
    <source>
        <dbReference type="Proteomes" id="UP000252023"/>
    </source>
</evidence>
<evidence type="ECO:0000313" key="2">
    <source>
        <dbReference type="EMBL" id="AXC50232.1"/>
    </source>
</evidence>
<organism evidence="2 3">
    <name type="scientific">Paracoccus suum</name>
    <dbReference type="NCBI Taxonomy" id="2259340"/>
    <lineage>
        <taxon>Bacteria</taxon>
        <taxon>Pseudomonadati</taxon>
        <taxon>Pseudomonadota</taxon>
        <taxon>Alphaproteobacteria</taxon>
        <taxon>Rhodobacterales</taxon>
        <taxon>Paracoccaceae</taxon>
        <taxon>Paracoccus</taxon>
    </lineage>
</organism>
<dbReference type="PROSITE" id="PS51257">
    <property type="entry name" value="PROKAR_LIPOPROTEIN"/>
    <property type="match status" value="1"/>
</dbReference>
<dbReference type="AlphaFoldDB" id="A0A344PLH7"/>
<evidence type="ECO:0000256" key="1">
    <source>
        <dbReference type="SAM" id="SignalP"/>
    </source>
</evidence>
<sequence length="78" mass="8248">MARAALVRASIPTTSVATNAIAPSWAFAMACLMMPADMAATGTRARSTIKAFVSVTEWSPIKERAVRIMAPETPSGHN</sequence>
<keyword evidence="1" id="KW-0732">Signal</keyword>
<keyword evidence="3" id="KW-1185">Reference proteome</keyword>
<proteinExistence type="predicted"/>
<feature type="signal peptide" evidence="1">
    <location>
        <begin position="1"/>
        <end position="39"/>
    </location>
</feature>
<gene>
    <name evidence="2" type="ORF">DRW48_11470</name>
</gene>
<dbReference type="KEGG" id="pars:DRW48_11470"/>
<reference evidence="3" key="1">
    <citation type="submission" date="2018-07" db="EMBL/GenBank/DDBJ databases">
        <title>Genome sequencing of Paracoccus sp. SC2-6.</title>
        <authorList>
            <person name="Heo J."/>
            <person name="Kim S.-J."/>
            <person name="Kwon S.-W."/>
        </authorList>
    </citation>
    <scope>NUCLEOTIDE SEQUENCE [LARGE SCALE GENOMIC DNA]</scope>
    <source>
        <strain evidence="3">SC2-6</strain>
    </source>
</reference>
<protein>
    <recommendedName>
        <fullName evidence="4">Secreted protein</fullName>
    </recommendedName>
</protein>
<evidence type="ECO:0008006" key="4">
    <source>
        <dbReference type="Google" id="ProtNLM"/>
    </source>
</evidence>
<dbReference type="EMBL" id="CP030918">
    <property type="protein sequence ID" value="AXC50232.1"/>
    <property type="molecule type" value="Genomic_DNA"/>
</dbReference>
<dbReference type="Proteomes" id="UP000252023">
    <property type="component" value="Chromosome"/>
</dbReference>